<gene>
    <name evidence="2" type="ORF">AGA_469</name>
    <name evidence="3" type="ORF">GOB80_09795</name>
</gene>
<reference evidence="4" key="1">
    <citation type="submission" date="2014-09" db="EMBL/GenBank/DDBJ databases">
        <authorList>
            <person name="Illeghems K.G."/>
        </authorList>
    </citation>
    <scope>NUCLEOTIDE SEQUENCE [LARGE SCALE GENOMIC DNA]</scope>
    <source>
        <strain evidence="4">LMG 23848T</strain>
    </source>
</reference>
<evidence type="ECO:0000313" key="3">
    <source>
        <dbReference type="EMBL" id="NHO39965.1"/>
    </source>
</evidence>
<dbReference type="Proteomes" id="UP000068250">
    <property type="component" value="Chromosome I"/>
</dbReference>
<dbReference type="AlphaFoldDB" id="A0A0U5BFX9"/>
<evidence type="ECO:0000256" key="1">
    <source>
        <dbReference type="SAM" id="SignalP"/>
    </source>
</evidence>
<evidence type="ECO:0000313" key="4">
    <source>
        <dbReference type="Proteomes" id="UP000068250"/>
    </source>
</evidence>
<reference evidence="2" key="2">
    <citation type="submission" date="2014-09" db="EMBL/GenBank/DDBJ databases">
        <authorList>
            <person name="Magalhaes I.L.F."/>
            <person name="Oliveira U."/>
            <person name="Santos F.R."/>
            <person name="Vidigal T.H.D.A."/>
            <person name="Brescovit A.D."/>
            <person name="Santos A.J."/>
        </authorList>
    </citation>
    <scope>NUCLEOTIDE SEQUENCE</scope>
    <source>
        <strain evidence="2">LMG 23848T</strain>
    </source>
</reference>
<reference evidence="3 5" key="3">
    <citation type="journal article" date="2020" name="Int. J. Syst. Evol. Microbiol.">
        <title>Novel acetic acid bacteria from cider fermentations: Acetobacter conturbans sp. nov. and Acetobacter fallax sp. nov.</title>
        <authorList>
            <person name="Sombolestani A.S."/>
            <person name="Cleenwerck I."/>
            <person name="Cnockaert M."/>
            <person name="Borremans W."/>
            <person name="Wieme A.D."/>
            <person name="De Vuyst L."/>
            <person name="Vandamme P."/>
        </authorList>
    </citation>
    <scope>NUCLEOTIDE SEQUENCE [LARGE SCALE GENOMIC DNA]</scope>
    <source>
        <strain evidence="3 5">LMG 23848</strain>
    </source>
</reference>
<dbReference type="OrthoDB" id="7219326at2"/>
<protein>
    <recommendedName>
        <fullName evidence="6">Twin-arginine translocation pathway signal</fullName>
    </recommendedName>
</protein>
<dbReference type="PROSITE" id="PS51318">
    <property type="entry name" value="TAT"/>
    <property type="match status" value="1"/>
</dbReference>
<accession>A0A0U5BFX9</accession>
<feature type="signal peptide" evidence="1">
    <location>
        <begin position="1"/>
        <end position="32"/>
    </location>
</feature>
<dbReference type="EMBL" id="WOTE01000005">
    <property type="protein sequence ID" value="NHO39965.1"/>
    <property type="molecule type" value="Genomic_DNA"/>
</dbReference>
<dbReference type="EMBL" id="LN609302">
    <property type="protein sequence ID" value="CEF53896.1"/>
    <property type="molecule type" value="Genomic_DNA"/>
</dbReference>
<proteinExistence type="predicted"/>
<keyword evidence="5" id="KW-1185">Reference proteome</keyword>
<evidence type="ECO:0000313" key="2">
    <source>
        <dbReference type="EMBL" id="CEF53896.1"/>
    </source>
</evidence>
<dbReference type="InterPro" id="IPR006311">
    <property type="entry name" value="TAT_signal"/>
</dbReference>
<dbReference type="PATRIC" id="fig|431306.5.peg.441"/>
<evidence type="ECO:0000313" key="5">
    <source>
        <dbReference type="Proteomes" id="UP000657200"/>
    </source>
</evidence>
<feature type="chain" id="PRO_5006855266" description="Twin-arginine translocation pathway signal" evidence="1">
    <location>
        <begin position="33"/>
        <end position="142"/>
    </location>
</feature>
<evidence type="ECO:0008006" key="6">
    <source>
        <dbReference type="Google" id="ProtNLM"/>
    </source>
</evidence>
<name>A0A0U5BFX9_9PROT</name>
<dbReference type="Proteomes" id="UP000657200">
    <property type="component" value="Unassembled WGS sequence"/>
</dbReference>
<organism evidence="2 4">
    <name type="scientific">Acetobacter ghanensis</name>
    <dbReference type="NCBI Taxonomy" id="431306"/>
    <lineage>
        <taxon>Bacteria</taxon>
        <taxon>Pseudomonadati</taxon>
        <taxon>Pseudomonadota</taxon>
        <taxon>Alphaproteobacteria</taxon>
        <taxon>Acetobacterales</taxon>
        <taxon>Acetobacteraceae</taxon>
        <taxon>Acetobacter</taxon>
    </lineage>
</organism>
<sequence length="142" mass="14609">MSKPHPTQTGLSRRTALAGVLALAGSAAPALAAPTVPDDAELLRVVKAGLEADAAFCQLSEAWSHTVDIPPHVEAQELALADALSDKWDEAGSLQAHTLAGLQAKARLALTAMPLNRNGAVSPGAPDYLAWSLCRDLLGVAA</sequence>
<dbReference type="STRING" id="431306.AGA_469"/>
<keyword evidence="1" id="KW-0732">Signal</keyword>
<dbReference type="RefSeq" id="WP_059022756.1">
    <property type="nucleotide sequence ID" value="NZ_LN609302.1"/>
</dbReference>